<organism evidence="4 5">
    <name type="scientific">Cavenderia fasciculata</name>
    <name type="common">Slime mold</name>
    <name type="synonym">Dictyostelium fasciculatum</name>
    <dbReference type="NCBI Taxonomy" id="261658"/>
    <lineage>
        <taxon>Eukaryota</taxon>
        <taxon>Amoebozoa</taxon>
        <taxon>Evosea</taxon>
        <taxon>Eumycetozoa</taxon>
        <taxon>Dictyostelia</taxon>
        <taxon>Acytosteliales</taxon>
        <taxon>Cavenderiaceae</taxon>
        <taxon>Cavenderia</taxon>
    </lineage>
</organism>
<evidence type="ECO:0000256" key="1">
    <source>
        <dbReference type="ARBA" id="ARBA00006432"/>
    </source>
</evidence>
<dbReference type="Pfam" id="PF13193">
    <property type="entry name" value="AMP-binding_C"/>
    <property type="match status" value="1"/>
</dbReference>
<dbReference type="GO" id="GO:0031956">
    <property type="term" value="F:medium-chain fatty acid-CoA ligase activity"/>
    <property type="evidence" value="ECO:0007669"/>
    <property type="project" value="TreeGrafter"/>
</dbReference>
<keyword evidence="5" id="KW-1185">Reference proteome</keyword>
<dbReference type="EMBL" id="GL883025">
    <property type="protein sequence ID" value="EGG15968.1"/>
    <property type="molecule type" value="Genomic_DNA"/>
</dbReference>
<evidence type="ECO:0000259" key="2">
    <source>
        <dbReference type="Pfam" id="PF00501"/>
    </source>
</evidence>
<dbReference type="InterPro" id="IPR025110">
    <property type="entry name" value="AMP-bd_C"/>
</dbReference>
<sequence>MNRIASTGLFTRAIKYGERMAIVNTPVEGLGHHGSLTYNQLLNETARLSTELTKRGGRTDRDDINQERVAFMTTASTDYVCAQWGIWNAGGVAVPLSPLHPASDIEYFLNQSKASVVMADQDNYDKVKDIVKSLNCTHWIDLIKLDKSTEKYNNQNNNKYNNNNNQNNNQIFSIDRDRNAMIIYTSGTTNRPKGVVTTHANIEAQISTLVDAWGWTENDKILQVLPLHHVHGIINCLGSALWSGAVCEMMPKFSAKAVIDRFVQDKNGAPSRYQVPPLSVFMAVPTIYAKLIKYIETECDNDENRQEIKEAFQKLRLMVSGSSALPVPVMKKWKELSGHDLLERYGMTEIGMALSNPLHGQRIPGTVGFPLPGVETKVAKKSGELLIRGPQVFKEYFDNPKATAEAKDPEGWFATGDIVSVDKTGRYSIQGRASVDILKCSGYKVSALEVEREILGNEKVEDCAVVGIPSVEYGEVVAAMVVVKPGQTLSKEELDQYCRTHIVGYKLPRILRFVPEIPKNSMMKIDKKIVKKMIQDSIQIDSGNY</sequence>
<dbReference type="CDD" id="cd05941">
    <property type="entry name" value="MCS"/>
    <property type="match status" value="1"/>
</dbReference>
<dbReference type="SUPFAM" id="SSF56801">
    <property type="entry name" value="Acetyl-CoA synthetase-like"/>
    <property type="match status" value="1"/>
</dbReference>
<gene>
    <name evidence="4" type="ORF">DFA_09639</name>
</gene>
<dbReference type="InterPro" id="IPR000873">
    <property type="entry name" value="AMP-dep_synth/lig_dom"/>
</dbReference>
<dbReference type="PANTHER" id="PTHR43201:SF8">
    <property type="entry name" value="ACYL-COA SYNTHETASE FAMILY MEMBER 3"/>
    <property type="match status" value="1"/>
</dbReference>
<dbReference type="InterPro" id="IPR042099">
    <property type="entry name" value="ANL_N_sf"/>
</dbReference>
<dbReference type="KEGG" id="dfa:DFA_09639"/>
<feature type="domain" description="AMP-binding enzyme C-terminal" evidence="3">
    <location>
        <begin position="449"/>
        <end position="521"/>
    </location>
</feature>
<dbReference type="PANTHER" id="PTHR43201">
    <property type="entry name" value="ACYL-COA SYNTHETASE"/>
    <property type="match status" value="1"/>
</dbReference>
<accession>F4Q868</accession>
<dbReference type="Gene3D" id="3.30.300.30">
    <property type="match status" value="1"/>
</dbReference>
<comment type="similarity">
    <text evidence="1">Belongs to the ATP-dependent AMP-binding enzyme family.</text>
</comment>
<dbReference type="OMA" id="KGKWFKT"/>
<dbReference type="GeneID" id="14868039"/>
<dbReference type="GO" id="GO:0006631">
    <property type="term" value="P:fatty acid metabolic process"/>
    <property type="evidence" value="ECO:0007669"/>
    <property type="project" value="TreeGrafter"/>
</dbReference>
<proteinExistence type="inferred from homology"/>
<dbReference type="RefSeq" id="XP_004352293.1">
    <property type="nucleotide sequence ID" value="XM_004352241.1"/>
</dbReference>
<evidence type="ECO:0000259" key="3">
    <source>
        <dbReference type="Pfam" id="PF13193"/>
    </source>
</evidence>
<reference evidence="5" key="1">
    <citation type="journal article" date="2011" name="Genome Res.">
        <title>Phylogeny-wide analysis of social amoeba genomes highlights ancient origins for complex intercellular communication.</title>
        <authorList>
            <person name="Heidel A.J."/>
            <person name="Lawal H.M."/>
            <person name="Felder M."/>
            <person name="Schilde C."/>
            <person name="Helps N.R."/>
            <person name="Tunggal B."/>
            <person name="Rivero F."/>
            <person name="John U."/>
            <person name="Schleicher M."/>
            <person name="Eichinger L."/>
            <person name="Platzer M."/>
            <person name="Noegel A.A."/>
            <person name="Schaap P."/>
            <person name="Gloeckner G."/>
        </authorList>
    </citation>
    <scope>NUCLEOTIDE SEQUENCE [LARGE SCALE GENOMIC DNA]</scope>
    <source>
        <strain evidence="5">SH3</strain>
    </source>
</reference>
<dbReference type="Pfam" id="PF00501">
    <property type="entry name" value="AMP-binding"/>
    <property type="match status" value="1"/>
</dbReference>
<evidence type="ECO:0000313" key="5">
    <source>
        <dbReference type="Proteomes" id="UP000007797"/>
    </source>
</evidence>
<protein>
    <submittedName>
        <fullName evidence="4">Uncharacterized protein</fullName>
    </submittedName>
</protein>
<name>F4Q868_CACFS</name>
<dbReference type="OrthoDB" id="2962993at2759"/>
<dbReference type="AlphaFoldDB" id="F4Q868"/>
<dbReference type="Gene3D" id="3.40.50.12780">
    <property type="entry name" value="N-terminal domain of ligase-like"/>
    <property type="match status" value="1"/>
</dbReference>
<dbReference type="STRING" id="1054147.F4Q868"/>
<dbReference type="InterPro" id="IPR045851">
    <property type="entry name" value="AMP-bd_C_sf"/>
</dbReference>
<dbReference type="Proteomes" id="UP000007797">
    <property type="component" value="Unassembled WGS sequence"/>
</dbReference>
<evidence type="ECO:0000313" key="4">
    <source>
        <dbReference type="EMBL" id="EGG15968.1"/>
    </source>
</evidence>
<feature type="domain" description="AMP-dependent synthetase/ligase" evidence="2">
    <location>
        <begin position="12"/>
        <end position="397"/>
    </location>
</feature>